<dbReference type="SUPFAM" id="SSF52467">
    <property type="entry name" value="DHS-like NAD/FAD-binding domain"/>
    <property type="match status" value="1"/>
</dbReference>
<feature type="domain" description="Thiamine pyrophosphate enzyme central" evidence="11">
    <location>
        <begin position="193"/>
        <end position="325"/>
    </location>
</feature>
<evidence type="ECO:0000256" key="4">
    <source>
        <dbReference type="ARBA" id="ARBA00022723"/>
    </source>
</evidence>
<dbReference type="Pfam" id="PF00205">
    <property type="entry name" value="TPP_enzyme_M"/>
    <property type="match status" value="1"/>
</dbReference>
<dbReference type="SUPFAM" id="SSF52518">
    <property type="entry name" value="Thiamin diphosphate-binding fold (THDP-binding)"/>
    <property type="match status" value="2"/>
</dbReference>
<protein>
    <submittedName>
        <fullName evidence="14">Indolepyruvate decarboxylase</fullName>
    </submittedName>
</protein>
<evidence type="ECO:0000256" key="1">
    <source>
        <dbReference type="ARBA" id="ARBA00001920"/>
    </source>
</evidence>
<dbReference type="GO" id="GO:0030976">
    <property type="term" value="F:thiamine pyrophosphate binding"/>
    <property type="evidence" value="ECO:0007669"/>
    <property type="project" value="InterPro"/>
</dbReference>
<dbReference type="Pfam" id="PF02775">
    <property type="entry name" value="TPP_enzyme_C"/>
    <property type="match status" value="1"/>
</dbReference>
<evidence type="ECO:0000259" key="11">
    <source>
        <dbReference type="Pfam" id="PF00205"/>
    </source>
</evidence>
<proteinExistence type="inferred from homology"/>
<dbReference type="Gene3D" id="3.40.50.970">
    <property type="match status" value="2"/>
</dbReference>
<keyword evidence="4 9" id="KW-0479">Metal-binding</keyword>
<evidence type="ECO:0000259" key="12">
    <source>
        <dbReference type="Pfam" id="PF02775"/>
    </source>
</evidence>
<evidence type="ECO:0000256" key="10">
    <source>
        <dbReference type="RuleBase" id="RU362132"/>
    </source>
</evidence>
<organism evidence="14 15">
    <name type="scientific">Alkalimonas amylolytica</name>
    <dbReference type="NCBI Taxonomy" id="152573"/>
    <lineage>
        <taxon>Bacteria</taxon>
        <taxon>Pseudomonadati</taxon>
        <taxon>Pseudomonadota</taxon>
        <taxon>Gammaproteobacteria</taxon>
        <taxon>Alkalimonas</taxon>
    </lineage>
</organism>
<dbReference type="GO" id="GO:0000949">
    <property type="term" value="P:aromatic amino acid family catabolic process to alcohol via Ehrlich pathway"/>
    <property type="evidence" value="ECO:0007669"/>
    <property type="project" value="TreeGrafter"/>
</dbReference>
<keyword evidence="14" id="KW-0670">Pyruvate</keyword>
<dbReference type="InterPro" id="IPR029035">
    <property type="entry name" value="DHS-like_NAD/FAD-binding_dom"/>
</dbReference>
<dbReference type="OrthoDB" id="9773408at2"/>
<comment type="cofactor">
    <cofactor evidence="9">
        <name>Mg(2+)</name>
        <dbReference type="ChEBI" id="CHEBI:18420"/>
    </cofactor>
    <text evidence="9">Binds 1 Mg(2+) per subunit.</text>
</comment>
<evidence type="ECO:0000256" key="8">
    <source>
        <dbReference type="ARBA" id="ARBA00023239"/>
    </source>
</evidence>
<sequence length="539" mass="59692">MNLVDALLHELKQLQVQHIYGIPGDFVLPLFEQLQLRAQLPLVYLSHEPAAVFAADAAARISNKPAAVILTYGAGALNAVNAVAQAYVEHVPLLVIAGYPAQAEKERQLLIHHQARRFDSQKKIFEEITACQVRLDDPKTAWRQLQQACMLCQQESLPVLIEWPRNATAFDVGERPRRPKRLVDIEQLQAAVQAMLLRLRQARQPLLLIDVDVRRFAAVQQVEQLAKRCQLPMLTTLLGRAAVDQQHANYRGIFLDQADSQSYALVEQADLIIQLGVIPTDSNFAAHQHLFAPQKVIDIQQQGCRIGEQYFVGFGIAELLDALLQQQLPHYRLPAKNTIAPVLVDKTDCTKALDPIRLMQVVHQELLAQPDVLPMVADIGDCLFASLQAEPSLLLAPAFYASMGYAIPAALGVQLTSGLRPVVLVGDGAFRMTGLELGHCQRYGLNPIVILFNNSNWEMIRAFAPKLDCANLGCWHYAELATAMGALGLVADDSRSLAAAIRQALQQKEQTVLIEVRYPAGQQSKQLERFASRFLGTAC</sequence>
<dbReference type="RefSeq" id="WP_091340266.1">
    <property type="nucleotide sequence ID" value="NZ_FNRM01000002.1"/>
</dbReference>
<dbReference type="InterPro" id="IPR012110">
    <property type="entry name" value="PDC/IPDC-like"/>
</dbReference>
<feature type="domain" description="Thiamine pyrophosphate enzyme N-terminal TPP-binding" evidence="13">
    <location>
        <begin position="1"/>
        <end position="111"/>
    </location>
</feature>
<comment type="cofactor">
    <cofactor evidence="1">
        <name>a metal cation</name>
        <dbReference type="ChEBI" id="CHEBI:25213"/>
    </cofactor>
</comment>
<dbReference type="STRING" id="152573.SAMN04488051_102216"/>
<evidence type="ECO:0000256" key="7">
    <source>
        <dbReference type="ARBA" id="ARBA00023052"/>
    </source>
</evidence>
<dbReference type="InterPro" id="IPR011766">
    <property type="entry name" value="TPP_enzyme_TPP-bd"/>
</dbReference>
<dbReference type="GO" id="GO:0005829">
    <property type="term" value="C:cytosol"/>
    <property type="evidence" value="ECO:0007669"/>
    <property type="project" value="TreeGrafter"/>
</dbReference>
<reference evidence="14 15" key="1">
    <citation type="submission" date="2016-10" db="EMBL/GenBank/DDBJ databases">
        <authorList>
            <person name="de Groot N.N."/>
        </authorList>
    </citation>
    <scope>NUCLEOTIDE SEQUENCE [LARGE SCALE GENOMIC DNA]</scope>
    <source>
        <strain evidence="14 15">CGMCC 1.3430</strain>
    </source>
</reference>
<evidence type="ECO:0000313" key="14">
    <source>
        <dbReference type="EMBL" id="SEA23851.1"/>
    </source>
</evidence>
<dbReference type="AlphaFoldDB" id="A0A1H3ZKA3"/>
<evidence type="ECO:0000259" key="13">
    <source>
        <dbReference type="Pfam" id="PF02776"/>
    </source>
</evidence>
<dbReference type="PIRSF" id="PIRSF036565">
    <property type="entry name" value="Pyruvt_ip_decrb"/>
    <property type="match status" value="1"/>
</dbReference>
<evidence type="ECO:0000256" key="2">
    <source>
        <dbReference type="ARBA" id="ARBA00001964"/>
    </source>
</evidence>
<dbReference type="EMBL" id="FNRM01000002">
    <property type="protein sequence ID" value="SEA23851.1"/>
    <property type="molecule type" value="Genomic_DNA"/>
</dbReference>
<evidence type="ECO:0000313" key="15">
    <source>
        <dbReference type="Proteomes" id="UP000198773"/>
    </source>
</evidence>
<dbReference type="Pfam" id="PF02776">
    <property type="entry name" value="TPP_enzyme_N"/>
    <property type="match status" value="1"/>
</dbReference>
<keyword evidence="5" id="KW-0210">Decarboxylase</keyword>
<gene>
    <name evidence="14" type="ORF">SAMN04488051_102216</name>
</gene>
<dbReference type="Proteomes" id="UP000198773">
    <property type="component" value="Unassembled WGS sequence"/>
</dbReference>
<dbReference type="GO" id="GO:0000287">
    <property type="term" value="F:magnesium ion binding"/>
    <property type="evidence" value="ECO:0007669"/>
    <property type="project" value="InterPro"/>
</dbReference>
<dbReference type="InterPro" id="IPR012001">
    <property type="entry name" value="Thiamin_PyroP_enz_TPP-bd_dom"/>
</dbReference>
<accession>A0A1H3ZKA3</accession>
<dbReference type="PANTHER" id="PTHR43452">
    <property type="entry name" value="PYRUVATE DECARBOXYLASE"/>
    <property type="match status" value="1"/>
</dbReference>
<evidence type="ECO:0000256" key="6">
    <source>
        <dbReference type="ARBA" id="ARBA00022842"/>
    </source>
</evidence>
<dbReference type="PANTHER" id="PTHR43452:SF30">
    <property type="entry name" value="PYRUVATE DECARBOXYLASE ISOZYME 1-RELATED"/>
    <property type="match status" value="1"/>
</dbReference>
<dbReference type="InterPro" id="IPR012000">
    <property type="entry name" value="Thiamin_PyroP_enz_cen_dom"/>
</dbReference>
<keyword evidence="7 10" id="KW-0786">Thiamine pyrophosphate</keyword>
<name>A0A1H3ZKA3_ALKAM</name>
<evidence type="ECO:0000256" key="9">
    <source>
        <dbReference type="PIRSR" id="PIRSR036565-2"/>
    </source>
</evidence>
<feature type="binding site" evidence="9">
    <location>
        <position position="454"/>
    </location>
    <ligand>
        <name>Mg(2+)</name>
        <dbReference type="ChEBI" id="CHEBI:18420"/>
    </ligand>
</feature>
<keyword evidence="8" id="KW-0456">Lyase</keyword>
<comment type="similarity">
    <text evidence="3 10">Belongs to the TPP enzyme family.</text>
</comment>
<keyword evidence="6 9" id="KW-0460">Magnesium</keyword>
<keyword evidence="15" id="KW-1185">Reference proteome</keyword>
<dbReference type="Gene3D" id="3.40.50.1220">
    <property type="entry name" value="TPP-binding domain"/>
    <property type="match status" value="1"/>
</dbReference>
<evidence type="ECO:0000256" key="3">
    <source>
        <dbReference type="ARBA" id="ARBA00007812"/>
    </source>
</evidence>
<evidence type="ECO:0000256" key="5">
    <source>
        <dbReference type="ARBA" id="ARBA00022793"/>
    </source>
</evidence>
<comment type="cofactor">
    <cofactor evidence="2">
        <name>thiamine diphosphate</name>
        <dbReference type="ChEBI" id="CHEBI:58937"/>
    </cofactor>
</comment>
<feature type="domain" description="Thiamine pyrophosphate enzyme TPP-binding" evidence="12">
    <location>
        <begin position="389"/>
        <end position="516"/>
    </location>
</feature>
<dbReference type="GO" id="GO:0004737">
    <property type="term" value="F:pyruvate decarboxylase activity"/>
    <property type="evidence" value="ECO:0007669"/>
    <property type="project" value="TreeGrafter"/>
</dbReference>
<feature type="binding site" evidence="9">
    <location>
        <position position="427"/>
    </location>
    <ligand>
        <name>Mg(2+)</name>
        <dbReference type="ChEBI" id="CHEBI:18420"/>
    </ligand>
</feature>
<dbReference type="InterPro" id="IPR029061">
    <property type="entry name" value="THDP-binding"/>
</dbReference>